<proteinExistence type="inferred from homology"/>
<feature type="compositionally biased region" description="Basic residues" evidence="4">
    <location>
        <begin position="36"/>
        <end position="46"/>
    </location>
</feature>
<sequence>MNIPKSVSMYCPNCKKHTDHKMRLFKTGQARAMSKGTRRMQRKHKSGYGGKTKFPAYVKKQNKRPTFVAECETCKKKISFVINKRMKKAELV</sequence>
<dbReference type="EMBL" id="JAGVWC010000003">
    <property type="protein sequence ID" value="MBS3060977.1"/>
    <property type="molecule type" value="Genomic_DNA"/>
</dbReference>
<dbReference type="PANTHER" id="PTHR10369">
    <property type="entry name" value="60S RIBOSOMAL PROTEIN L36A/L44"/>
    <property type="match status" value="1"/>
</dbReference>
<dbReference type="AlphaFoldDB" id="A0A8T4L338"/>
<evidence type="ECO:0000256" key="4">
    <source>
        <dbReference type="SAM" id="MobiDB-lite"/>
    </source>
</evidence>
<dbReference type="InterPro" id="IPR011332">
    <property type="entry name" value="Ribosomal_zn-bd"/>
</dbReference>
<organism evidence="5 6">
    <name type="scientific">Candidatus Iainarchaeum sp</name>
    <dbReference type="NCBI Taxonomy" id="3101447"/>
    <lineage>
        <taxon>Archaea</taxon>
        <taxon>Candidatus Iainarchaeota</taxon>
        <taxon>Candidatus Iainarchaeia</taxon>
        <taxon>Candidatus Iainarchaeales</taxon>
        <taxon>Candidatus Iainarchaeaceae</taxon>
        <taxon>Candidatus Iainarchaeum</taxon>
    </lineage>
</organism>
<dbReference type="Pfam" id="PF00935">
    <property type="entry name" value="Ribosomal_L44"/>
    <property type="match status" value="1"/>
</dbReference>
<dbReference type="GO" id="GO:0005840">
    <property type="term" value="C:ribosome"/>
    <property type="evidence" value="ECO:0007669"/>
    <property type="project" value="UniProtKB-KW"/>
</dbReference>
<dbReference type="InterPro" id="IPR000552">
    <property type="entry name" value="Ribosomal_eL44"/>
</dbReference>
<dbReference type="GO" id="GO:0003735">
    <property type="term" value="F:structural constituent of ribosome"/>
    <property type="evidence" value="ECO:0007669"/>
    <property type="project" value="InterPro"/>
</dbReference>
<keyword evidence="3" id="KW-0687">Ribonucleoprotein</keyword>
<dbReference type="GO" id="GO:0006412">
    <property type="term" value="P:translation"/>
    <property type="evidence" value="ECO:0007669"/>
    <property type="project" value="InterPro"/>
</dbReference>
<gene>
    <name evidence="5" type="ORF">J4215_00160</name>
</gene>
<evidence type="ECO:0000313" key="6">
    <source>
        <dbReference type="Proteomes" id="UP000675968"/>
    </source>
</evidence>
<name>A0A8T4L338_9ARCH</name>
<evidence type="ECO:0000256" key="2">
    <source>
        <dbReference type="ARBA" id="ARBA00022980"/>
    </source>
</evidence>
<evidence type="ECO:0000256" key="3">
    <source>
        <dbReference type="ARBA" id="ARBA00023274"/>
    </source>
</evidence>
<protein>
    <submittedName>
        <fullName evidence="5">50S ribosomal protein L44e</fullName>
    </submittedName>
</protein>
<reference evidence="5" key="1">
    <citation type="submission" date="2021-03" db="EMBL/GenBank/DDBJ databases">
        <authorList>
            <person name="Jaffe A."/>
        </authorList>
    </citation>
    <scope>NUCLEOTIDE SEQUENCE</scope>
    <source>
        <strain evidence="5">RIFCSPLOWO2_01_FULL_AR10_48_17</strain>
    </source>
</reference>
<accession>A0A8T4L338</accession>
<comment type="similarity">
    <text evidence="1">Belongs to the eukaryotic ribosomal protein eL42 family.</text>
</comment>
<dbReference type="Proteomes" id="UP000675968">
    <property type="component" value="Unassembled WGS sequence"/>
</dbReference>
<reference evidence="5" key="2">
    <citation type="submission" date="2021-05" db="EMBL/GenBank/DDBJ databases">
        <title>Protein family content uncovers lineage relationships and bacterial pathway maintenance mechanisms in DPANN archaea.</title>
        <authorList>
            <person name="Castelle C.J."/>
            <person name="Meheust R."/>
            <person name="Jaffe A.L."/>
            <person name="Seitz K."/>
            <person name="Gong X."/>
            <person name="Baker B.J."/>
            <person name="Banfield J.F."/>
        </authorList>
    </citation>
    <scope>NUCLEOTIDE SEQUENCE</scope>
    <source>
        <strain evidence="5">RIFCSPLOWO2_01_FULL_AR10_48_17</strain>
    </source>
</reference>
<evidence type="ECO:0000256" key="1">
    <source>
        <dbReference type="ARBA" id="ARBA00009364"/>
    </source>
</evidence>
<dbReference type="Gene3D" id="3.10.450.80">
    <property type="match status" value="1"/>
</dbReference>
<dbReference type="GO" id="GO:1990904">
    <property type="term" value="C:ribonucleoprotein complex"/>
    <property type="evidence" value="ECO:0007669"/>
    <property type="project" value="UniProtKB-KW"/>
</dbReference>
<feature type="region of interest" description="Disordered" evidence="4">
    <location>
        <begin position="30"/>
        <end position="53"/>
    </location>
</feature>
<dbReference type="SUPFAM" id="SSF57829">
    <property type="entry name" value="Zn-binding ribosomal proteins"/>
    <property type="match status" value="1"/>
</dbReference>
<evidence type="ECO:0000313" key="5">
    <source>
        <dbReference type="EMBL" id="MBS3060977.1"/>
    </source>
</evidence>
<keyword evidence="2 5" id="KW-0689">Ribosomal protein</keyword>
<dbReference type="InterPro" id="IPR053708">
    <property type="entry name" value="Ribosomal_LSU_eL42"/>
</dbReference>
<comment type="caution">
    <text evidence="5">The sequence shown here is derived from an EMBL/GenBank/DDBJ whole genome shotgun (WGS) entry which is preliminary data.</text>
</comment>